<dbReference type="GO" id="GO:0010181">
    <property type="term" value="F:FMN binding"/>
    <property type="evidence" value="ECO:0007669"/>
    <property type="project" value="InterPro"/>
</dbReference>
<comment type="cofactor">
    <cofactor evidence="1">
        <name>FMN</name>
        <dbReference type="ChEBI" id="CHEBI:58210"/>
    </cofactor>
</comment>
<protein>
    <submittedName>
        <fullName evidence="6">Flavin reductase family protein</fullName>
    </submittedName>
</protein>
<dbReference type="InterPro" id="IPR002563">
    <property type="entry name" value="Flavin_Rdtase-like_dom"/>
</dbReference>
<evidence type="ECO:0000313" key="7">
    <source>
        <dbReference type="Proteomes" id="UP000264719"/>
    </source>
</evidence>
<feature type="domain" description="Flavin reductase like" evidence="5">
    <location>
        <begin position="31"/>
        <end position="183"/>
    </location>
</feature>
<accession>A0A348WFL4</accession>
<reference evidence="6 7" key="1">
    <citation type="journal article" date="2018" name="Nat. Biotechnol.">
        <title>A standardized bacterial taxonomy based on genome phylogeny substantially revises the tree of life.</title>
        <authorList>
            <person name="Parks D.H."/>
            <person name="Chuvochina M."/>
            <person name="Waite D.W."/>
            <person name="Rinke C."/>
            <person name="Skarshewski A."/>
            <person name="Chaumeil P.A."/>
            <person name="Hugenholtz P."/>
        </authorList>
    </citation>
    <scope>NUCLEOTIDE SEQUENCE [LARGE SCALE GENOMIC DNA]</scope>
    <source>
        <strain evidence="6">UBA9169</strain>
    </source>
</reference>
<dbReference type="PANTHER" id="PTHR33798:SF5">
    <property type="entry name" value="FLAVIN REDUCTASE LIKE DOMAIN-CONTAINING PROTEIN"/>
    <property type="match status" value="1"/>
</dbReference>
<sequence>MTEHPEFRPATFERIELGDMTALSRYKFLTATVVPRPIALVSTLNPNGSVNLAPFSQFVILSASPPILGIVSGRHPDGRKDTHSNILRTGEFVINTVDEALAVPTQQSAYPFRPEISETELLGLGTRATTSVAGRAVAASPLAFECRLVRTESFGETATLIAGEVVAVTARQGLVSGHRVAHDKLRPLGRIAGRDYCRTGEVVSMPPDLDAAFAALGRHNQTGKVLP</sequence>
<keyword evidence="2" id="KW-0285">Flavoprotein</keyword>
<evidence type="ECO:0000256" key="4">
    <source>
        <dbReference type="ARBA" id="ARBA00038054"/>
    </source>
</evidence>
<comment type="caution">
    <text evidence="6">The sequence shown here is derived from an EMBL/GenBank/DDBJ whole genome shotgun (WGS) entry which is preliminary data.</text>
</comment>
<dbReference type="AlphaFoldDB" id="A0A348WFL4"/>
<dbReference type="PANTHER" id="PTHR33798">
    <property type="entry name" value="FLAVOPROTEIN OXYGENASE"/>
    <property type="match status" value="1"/>
</dbReference>
<evidence type="ECO:0000256" key="3">
    <source>
        <dbReference type="ARBA" id="ARBA00022643"/>
    </source>
</evidence>
<gene>
    <name evidence="6" type="ORF">DCS45_15835</name>
</gene>
<evidence type="ECO:0000259" key="5">
    <source>
        <dbReference type="SMART" id="SM00903"/>
    </source>
</evidence>
<proteinExistence type="inferred from homology"/>
<dbReference type="Pfam" id="PF01613">
    <property type="entry name" value="Flavin_Reduct"/>
    <property type="match status" value="1"/>
</dbReference>
<name>A0A348WFL4_9RHOB</name>
<keyword evidence="3" id="KW-0288">FMN</keyword>
<dbReference type="RefSeq" id="WP_339852863.1">
    <property type="nucleotide sequence ID" value="NZ_CAXAXR010000004.1"/>
</dbReference>
<evidence type="ECO:0000313" key="6">
    <source>
        <dbReference type="EMBL" id="HAR53326.1"/>
    </source>
</evidence>
<dbReference type="InterPro" id="IPR012349">
    <property type="entry name" value="Split_barrel_FMN-bd"/>
</dbReference>
<dbReference type="GO" id="GO:0016646">
    <property type="term" value="F:oxidoreductase activity, acting on the CH-NH group of donors, NAD or NADP as acceptor"/>
    <property type="evidence" value="ECO:0007669"/>
    <property type="project" value="UniProtKB-ARBA"/>
</dbReference>
<comment type="similarity">
    <text evidence="4">Belongs to the flavoredoxin family.</text>
</comment>
<dbReference type="Gene3D" id="2.30.110.10">
    <property type="entry name" value="Electron Transport, Fmn-binding Protein, Chain A"/>
    <property type="match status" value="1"/>
</dbReference>
<evidence type="ECO:0000256" key="1">
    <source>
        <dbReference type="ARBA" id="ARBA00001917"/>
    </source>
</evidence>
<dbReference type="SMART" id="SM00903">
    <property type="entry name" value="Flavin_Reduct"/>
    <property type="match status" value="1"/>
</dbReference>
<evidence type="ECO:0000256" key="2">
    <source>
        <dbReference type="ARBA" id="ARBA00022630"/>
    </source>
</evidence>
<dbReference type="SUPFAM" id="SSF50475">
    <property type="entry name" value="FMN-binding split barrel"/>
    <property type="match status" value="1"/>
</dbReference>
<organism evidence="6 7">
    <name type="scientific">Roseovarius nubinhibens</name>
    <dbReference type="NCBI Taxonomy" id="314263"/>
    <lineage>
        <taxon>Bacteria</taxon>
        <taxon>Pseudomonadati</taxon>
        <taxon>Pseudomonadota</taxon>
        <taxon>Alphaproteobacteria</taxon>
        <taxon>Rhodobacterales</taxon>
        <taxon>Roseobacteraceae</taxon>
        <taxon>Roseovarius</taxon>
    </lineage>
</organism>
<dbReference type="Proteomes" id="UP000264719">
    <property type="component" value="Unassembled WGS sequence"/>
</dbReference>
<dbReference type="EMBL" id="DMVW01000153">
    <property type="protein sequence ID" value="HAR53326.1"/>
    <property type="molecule type" value="Genomic_DNA"/>
</dbReference>